<dbReference type="PROSITE" id="PS50883">
    <property type="entry name" value="EAL"/>
    <property type="match status" value="1"/>
</dbReference>
<dbReference type="InterPro" id="IPR029016">
    <property type="entry name" value="GAF-like_dom_sf"/>
</dbReference>
<dbReference type="SMART" id="SM00065">
    <property type="entry name" value="GAF"/>
    <property type="match status" value="1"/>
</dbReference>
<name>A0AAU4K0D8_9NOCA</name>
<dbReference type="InterPro" id="IPR001633">
    <property type="entry name" value="EAL_dom"/>
</dbReference>
<protein>
    <submittedName>
        <fullName evidence="2">EAL domain-containing protein</fullName>
    </submittedName>
</protein>
<evidence type="ECO:0000313" key="3">
    <source>
        <dbReference type="Proteomes" id="UP001432128"/>
    </source>
</evidence>
<feature type="domain" description="EAL" evidence="1">
    <location>
        <begin position="166"/>
        <end position="413"/>
    </location>
</feature>
<evidence type="ECO:0000259" key="1">
    <source>
        <dbReference type="PROSITE" id="PS50883"/>
    </source>
</evidence>
<reference evidence="2 3" key="1">
    <citation type="submission" date="2022-10" db="EMBL/GenBank/DDBJ databases">
        <title>The complete genomes of actinobacterial strains from the NBC collection.</title>
        <authorList>
            <person name="Joergensen T.S."/>
            <person name="Alvarez Arevalo M."/>
            <person name="Sterndorff E.B."/>
            <person name="Faurdal D."/>
            <person name="Vuksanovic O."/>
            <person name="Mourched A.-S."/>
            <person name="Charusanti P."/>
            <person name="Shaw S."/>
            <person name="Blin K."/>
            <person name="Weber T."/>
        </authorList>
    </citation>
    <scope>NUCLEOTIDE SEQUENCE [LARGE SCALE GENOMIC DNA]</scope>
    <source>
        <strain evidence="2 3">NBC_00319</strain>
    </source>
</reference>
<dbReference type="Proteomes" id="UP001432128">
    <property type="component" value="Chromosome"/>
</dbReference>
<dbReference type="RefSeq" id="WP_328857007.1">
    <property type="nucleotide sequence ID" value="NZ_CP108021.1"/>
</dbReference>
<dbReference type="Gene3D" id="3.20.20.450">
    <property type="entry name" value="EAL domain"/>
    <property type="match status" value="1"/>
</dbReference>
<proteinExistence type="predicted"/>
<evidence type="ECO:0000313" key="2">
    <source>
        <dbReference type="EMBL" id="WUM19511.1"/>
    </source>
</evidence>
<dbReference type="SMART" id="SM00052">
    <property type="entry name" value="EAL"/>
    <property type="match status" value="1"/>
</dbReference>
<dbReference type="Pfam" id="PF00563">
    <property type="entry name" value="EAL"/>
    <property type="match status" value="1"/>
</dbReference>
<dbReference type="PANTHER" id="PTHR33121">
    <property type="entry name" value="CYCLIC DI-GMP PHOSPHODIESTERASE PDEF"/>
    <property type="match status" value="1"/>
</dbReference>
<dbReference type="InterPro" id="IPR050706">
    <property type="entry name" value="Cyclic-di-GMP_PDE-like"/>
</dbReference>
<dbReference type="Gene3D" id="3.30.450.40">
    <property type="match status" value="1"/>
</dbReference>
<dbReference type="SUPFAM" id="SSF55781">
    <property type="entry name" value="GAF domain-like"/>
    <property type="match status" value="1"/>
</dbReference>
<dbReference type="CDD" id="cd01948">
    <property type="entry name" value="EAL"/>
    <property type="match status" value="1"/>
</dbReference>
<dbReference type="EMBL" id="CP108021">
    <property type="protein sequence ID" value="WUM19511.1"/>
    <property type="molecule type" value="Genomic_DNA"/>
</dbReference>
<dbReference type="SUPFAM" id="SSF141868">
    <property type="entry name" value="EAL domain-like"/>
    <property type="match status" value="1"/>
</dbReference>
<dbReference type="InterPro" id="IPR035919">
    <property type="entry name" value="EAL_sf"/>
</dbReference>
<dbReference type="KEGG" id="whr:OG579_17665"/>
<dbReference type="InterPro" id="IPR003018">
    <property type="entry name" value="GAF"/>
</dbReference>
<organism evidence="2 3">
    <name type="scientific">Williamsia herbipolensis</name>
    <dbReference type="NCBI Taxonomy" id="1603258"/>
    <lineage>
        <taxon>Bacteria</taxon>
        <taxon>Bacillati</taxon>
        <taxon>Actinomycetota</taxon>
        <taxon>Actinomycetes</taxon>
        <taxon>Mycobacteriales</taxon>
        <taxon>Nocardiaceae</taxon>
        <taxon>Williamsia</taxon>
    </lineage>
</organism>
<sequence>MNDRSSSRGGNATNYVDPKAVSAALTTTLELAARAVDFSMAILHILDDENQYVLAAHGVHGAIGTVTPRQNTTCREVVDTGRPLVIADATNSTINESLLDPLRKAGLRTYVGVPLFSREHTAIGTLCLTDTEVRELDVDDLTLLQKYARVLEEQLELQRDREVTAGVYPLDEIITGLQRGEIRPYFQAIVDPRTRRMHGYEALCRWMHPTDGLLPPSRFLPAVRDTDIMLDIDLSVMRIAMTVMAGSSDTVLHVNVDGAHLIRPARLHLLLDAVAEGALPPERLCLELVESATLDDTEAIEAISALRALGTHIVIDDVGRGWSSLSRMITWPIDGFKIDASLTAGLGTDVVDHLLSGLISHAAANNLSVIAEGIETPEQVTSLVALHCPLAQGYHFQVPQPYPIALRAGDVTERI</sequence>
<dbReference type="Pfam" id="PF01590">
    <property type="entry name" value="GAF"/>
    <property type="match status" value="1"/>
</dbReference>
<gene>
    <name evidence="2" type="ORF">OG579_17665</name>
</gene>
<accession>A0AAU4K0D8</accession>
<keyword evidence="3" id="KW-1185">Reference proteome</keyword>
<dbReference type="AlphaFoldDB" id="A0AAU4K0D8"/>
<dbReference type="PANTHER" id="PTHR33121:SF70">
    <property type="entry name" value="SIGNALING PROTEIN YKOW"/>
    <property type="match status" value="1"/>
</dbReference>
<dbReference type="GO" id="GO:0071111">
    <property type="term" value="F:cyclic-guanylate-specific phosphodiesterase activity"/>
    <property type="evidence" value="ECO:0007669"/>
    <property type="project" value="InterPro"/>
</dbReference>